<organism evidence="1 2">
    <name type="scientific">Cerrena zonata</name>
    <dbReference type="NCBI Taxonomy" id="2478898"/>
    <lineage>
        <taxon>Eukaryota</taxon>
        <taxon>Fungi</taxon>
        <taxon>Dikarya</taxon>
        <taxon>Basidiomycota</taxon>
        <taxon>Agaricomycotina</taxon>
        <taxon>Agaricomycetes</taxon>
        <taxon>Polyporales</taxon>
        <taxon>Cerrenaceae</taxon>
        <taxon>Cerrena</taxon>
    </lineage>
</organism>
<proteinExistence type="predicted"/>
<name>A0AAW0GE78_9APHY</name>
<evidence type="ECO:0000313" key="2">
    <source>
        <dbReference type="Proteomes" id="UP001385951"/>
    </source>
</evidence>
<accession>A0AAW0GE78</accession>
<dbReference type="Proteomes" id="UP001385951">
    <property type="component" value="Unassembled WGS sequence"/>
</dbReference>
<dbReference type="EMBL" id="JASBNA010000005">
    <property type="protein sequence ID" value="KAK7691813.1"/>
    <property type="molecule type" value="Genomic_DNA"/>
</dbReference>
<gene>
    <name evidence="1" type="ORF">QCA50_005216</name>
</gene>
<reference evidence="1 2" key="1">
    <citation type="submission" date="2022-09" db="EMBL/GenBank/DDBJ databases">
        <authorList>
            <person name="Palmer J.M."/>
        </authorList>
    </citation>
    <scope>NUCLEOTIDE SEQUENCE [LARGE SCALE GENOMIC DNA]</scope>
    <source>
        <strain evidence="1 2">DSM 7382</strain>
    </source>
</reference>
<dbReference type="SUPFAM" id="SSF52047">
    <property type="entry name" value="RNI-like"/>
    <property type="match status" value="1"/>
</dbReference>
<sequence length="570" mass="64316">MTFGVDSDSHNDGILDSESDAPNEQLLELTRYHEHEVYKHQHHIAALSRAVNSKRPVSTLSDELLVDIFLCYRDISIIAKEGTVATNGNQDEFDFTTWWWLVPTHVCHYWRMVALASPLLWRYVDDDVFSRPHLLDTALLRSHPAPLDISIRHALFASNSFTFPDNWSKDEKESLGKILKESCRIRTFRLDMPQSLIQLQITEETHLPPFALMEELHVDALTPFGVGIRIPCILQSIPCCLCSLSLKGVIVSWEMMSNLPPTITNMQIKFPTDNPPGTCEGLLDVLTRLPNLVCLRLAKVPIGTQHAFKEVNLPRLKKLDLSQSHSWNILSVVQSLSFPPNIESTIRIKFNSDDAIPPVSLSSVFSKFGFSSLPEHAKAQHLLKYAVSINKPEYGLFIETSTETCTGSWPRYFKFTLLLCNGRPATDTSPWLEFLEAASLAIYPTIKDIILDGGYQGLSRTALAGSLLRANQLECLQMNHATAATCLLEVLRVLPDGTVPVPALRRIKVWSEYALQGDSIDGAELCGVLEERLTRGYRLEEFKLYTPYYIAFGHPDIQQRLREDFNLILA</sequence>
<comment type="caution">
    <text evidence="1">The sequence shown here is derived from an EMBL/GenBank/DDBJ whole genome shotgun (WGS) entry which is preliminary data.</text>
</comment>
<evidence type="ECO:0008006" key="3">
    <source>
        <dbReference type="Google" id="ProtNLM"/>
    </source>
</evidence>
<protein>
    <recommendedName>
        <fullName evidence="3">F-box domain-containing protein</fullName>
    </recommendedName>
</protein>
<keyword evidence="2" id="KW-1185">Reference proteome</keyword>
<evidence type="ECO:0000313" key="1">
    <source>
        <dbReference type="EMBL" id="KAK7691813.1"/>
    </source>
</evidence>
<dbReference type="AlphaFoldDB" id="A0AAW0GE78"/>